<protein>
    <submittedName>
        <fullName evidence="2">Uncharacterized protein</fullName>
    </submittedName>
</protein>
<comment type="caution">
    <text evidence="2">The sequence shown here is derived from an EMBL/GenBank/DDBJ whole genome shotgun (WGS) entry which is preliminary data.</text>
</comment>
<dbReference type="AlphaFoldDB" id="A0A9N8RSY8"/>
<dbReference type="EMBL" id="CAJQZC010000001">
    <property type="protein sequence ID" value="CAG4887246.1"/>
    <property type="molecule type" value="Genomic_DNA"/>
</dbReference>
<evidence type="ECO:0000313" key="3">
    <source>
        <dbReference type="Proteomes" id="UP000789704"/>
    </source>
</evidence>
<feature type="compositionally biased region" description="Low complexity" evidence="1">
    <location>
        <begin position="15"/>
        <end position="25"/>
    </location>
</feature>
<feature type="region of interest" description="Disordered" evidence="1">
    <location>
        <begin position="191"/>
        <end position="215"/>
    </location>
</feature>
<accession>A0A9N8RSY8</accession>
<sequence length="215" mass="24483">MNLKRNLPPKDVAQSGAGRDASPSARSRRPLFDLPPVQGSQQATFMRLTTGFSTRTEHPDELDLQAVFEVLESVYEPRRRYWRELDPNTVLEAIHCHAPNLRAAQERFEIGSHTEFVWRIEEGMFMLQSLERCAELLLDAPSDSRPHSMTDTYQWLHAELLRRGEFFPLSSLESGGRSAIAHIHRMVASLGSSPAVPPECVPKRGRRGQRRQRIS</sequence>
<organism evidence="2 3">
    <name type="scientific">Paraburkholderia saeva</name>
    <dbReference type="NCBI Taxonomy" id="2777537"/>
    <lineage>
        <taxon>Bacteria</taxon>
        <taxon>Pseudomonadati</taxon>
        <taxon>Pseudomonadota</taxon>
        <taxon>Betaproteobacteria</taxon>
        <taxon>Burkholderiales</taxon>
        <taxon>Burkholderiaceae</taxon>
        <taxon>Paraburkholderia</taxon>
    </lineage>
</organism>
<proteinExistence type="predicted"/>
<feature type="compositionally biased region" description="Basic residues" evidence="1">
    <location>
        <begin position="203"/>
        <end position="215"/>
    </location>
</feature>
<dbReference type="Proteomes" id="UP000789704">
    <property type="component" value="Unassembled WGS sequence"/>
</dbReference>
<reference evidence="2" key="1">
    <citation type="submission" date="2021-04" db="EMBL/GenBank/DDBJ databases">
        <authorList>
            <person name="Vanwijnsberghe S."/>
        </authorList>
    </citation>
    <scope>NUCLEOTIDE SEQUENCE</scope>
    <source>
        <strain evidence="2">LMG 31841</strain>
    </source>
</reference>
<keyword evidence="3" id="KW-1185">Reference proteome</keyword>
<evidence type="ECO:0000313" key="2">
    <source>
        <dbReference type="EMBL" id="CAG4887246.1"/>
    </source>
</evidence>
<evidence type="ECO:0000256" key="1">
    <source>
        <dbReference type="SAM" id="MobiDB-lite"/>
    </source>
</evidence>
<feature type="region of interest" description="Disordered" evidence="1">
    <location>
        <begin position="1"/>
        <end position="33"/>
    </location>
</feature>
<gene>
    <name evidence="2" type="ORF">LMG31841_00379</name>
</gene>
<name>A0A9N8RSY8_9BURK</name>